<evidence type="ECO:0000313" key="1">
    <source>
        <dbReference type="EMBL" id="GGI02561.1"/>
    </source>
</evidence>
<reference evidence="2" key="1">
    <citation type="journal article" date="2019" name="Int. J. Syst. Evol. Microbiol.">
        <title>The Global Catalogue of Microorganisms (GCM) 10K type strain sequencing project: providing services to taxonomists for standard genome sequencing and annotation.</title>
        <authorList>
            <consortium name="The Broad Institute Genomics Platform"/>
            <consortium name="The Broad Institute Genome Sequencing Center for Infectious Disease"/>
            <person name="Wu L."/>
            <person name="Ma J."/>
        </authorList>
    </citation>
    <scope>NUCLEOTIDE SEQUENCE [LARGE SCALE GENOMIC DNA]</scope>
    <source>
        <strain evidence="2">CGMCC 1.12778</strain>
    </source>
</reference>
<dbReference type="InterPro" id="IPR036689">
    <property type="entry name" value="ESAT-6-like_sf"/>
</dbReference>
<name>A0ABQ2AYV5_9MICC</name>
<sequence length="88" mass="9491">MAIWGADVEQLRQLGSKLQAGASEIETQRSTLTKVLTSTNWEGPDATKFRNEWTGTHTAMLTKVAAALKEAGTQATRNAEQQSQASQG</sequence>
<evidence type="ECO:0000313" key="2">
    <source>
        <dbReference type="Proteomes" id="UP000643279"/>
    </source>
</evidence>
<organism evidence="1 2">
    <name type="scientific">Arthrobacter liuii</name>
    <dbReference type="NCBI Taxonomy" id="1476996"/>
    <lineage>
        <taxon>Bacteria</taxon>
        <taxon>Bacillati</taxon>
        <taxon>Actinomycetota</taxon>
        <taxon>Actinomycetes</taxon>
        <taxon>Micrococcales</taxon>
        <taxon>Micrococcaceae</taxon>
        <taxon>Arthrobacter</taxon>
    </lineage>
</organism>
<evidence type="ECO:0008006" key="3">
    <source>
        <dbReference type="Google" id="ProtNLM"/>
    </source>
</evidence>
<comment type="caution">
    <text evidence="1">The sequence shown here is derived from an EMBL/GenBank/DDBJ whole genome shotgun (WGS) entry which is preliminary data.</text>
</comment>
<dbReference type="SUPFAM" id="SSF140453">
    <property type="entry name" value="EsxAB dimer-like"/>
    <property type="match status" value="1"/>
</dbReference>
<gene>
    <name evidence="1" type="ORF">GCM10007170_44580</name>
</gene>
<proteinExistence type="predicted"/>
<protein>
    <recommendedName>
        <fullName evidence="3">WXG100 family type VII secretion target</fullName>
    </recommendedName>
</protein>
<keyword evidence="2" id="KW-1185">Reference proteome</keyword>
<dbReference type="Proteomes" id="UP000643279">
    <property type="component" value="Unassembled WGS sequence"/>
</dbReference>
<dbReference type="RefSeq" id="WP_188573694.1">
    <property type="nucleotide sequence ID" value="NZ_BMFW01000048.1"/>
</dbReference>
<dbReference type="EMBL" id="BMFW01000048">
    <property type="protein sequence ID" value="GGI02561.1"/>
    <property type="molecule type" value="Genomic_DNA"/>
</dbReference>
<dbReference type="Gene3D" id="1.10.287.1060">
    <property type="entry name" value="ESAT-6-like"/>
    <property type="match status" value="1"/>
</dbReference>
<accession>A0ABQ2AYV5</accession>